<name>A0A5B9QCQ8_9BACT</name>
<protein>
    <recommendedName>
        <fullName evidence="1">HicB-like antitoxin of toxin-antitoxin system domain-containing protein</fullName>
    </recommendedName>
</protein>
<gene>
    <name evidence="2" type="ORF">Pr1d_26930</name>
</gene>
<dbReference type="InterPro" id="IPR031807">
    <property type="entry name" value="HicB-like"/>
</dbReference>
<dbReference type="AlphaFoldDB" id="A0A5B9QCQ8"/>
<dbReference type="Pfam" id="PF15919">
    <property type="entry name" value="HicB_lk_antitox"/>
    <property type="match status" value="1"/>
</dbReference>
<keyword evidence="3" id="KW-1185">Reference proteome</keyword>
<sequence length="107" mass="11801">MSESVLEGIGCILQDVRASWHYFGDRSYVCHMMITPEDGGFTAHAIRLPGVVSEGDTVDEAVENIIDAFQATLQSYIESGMDIPWTDPTEEVDRPAGATERRILVNV</sequence>
<evidence type="ECO:0000259" key="1">
    <source>
        <dbReference type="Pfam" id="PF15919"/>
    </source>
</evidence>
<evidence type="ECO:0000313" key="3">
    <source>
        <dbReference type="Proteomes" id="UP000323917"/>
    </source>
</evidence>
<dbReference type="OrthoDB" id="9807959at2"/>
<organism evidence="2 3">
    <name type="scientific">Bythopirellula goksoeyrii</name>
    <dbReference type="NCBI Taxonomy" id="1400387"/>
    <lineage>
        <taxon>Bacteria</taxon>
        <taxon>Pseudomonadati</taxon>
        <taxon>Planctomycetota</taxon>
        <taxon>Planctomycetia</taxon>
        <taxon>Pirellulales</taxon>
        <taxon>Lacipirellulaceae</taxon>
        <taxon>Bythopirellula</taxon>
    </lineage>
</organism>
<proteinExistence type="predicted"/>
<dbReference type="Gene3D" id="3.30.160.250">
    <property type="match status" value="1"/>
</dbReference>
<feature type="domain" description="HicB-like antitoxin of toxin-antitoxin system" evidence="1">
    <location>
        <begin position="47"/>
        <end position="92"/>
    </location>
</feature>
<reference evidence="2 3" key="1">
    <citation type="submission" date="2019-08" db="EMBL/GenBank/DDBJ databases">
        <title>Deep-cultivation of Planctomycetes and their phenomic and genomic characterization uncovers novel biology.</title>
        <authorList>
            <person name="Wiegand S."/>
            <person name="Jogler M."/>
            <person name="Boedeker C."/>
            <person name="Pinto D."/>
            <person name="Vollmers J."/>
            <person name="Rivas-Marin E."/>
            <person name="Kohn T."/>
            <person name="Peeters S.H."/>
            <person name="Heuer A."/>
            <person name="Rast P."/>
            <person name="Oberbeckmann S."/>
            <person name="Bunk B."/>
            <person name="Jeske O."/>
            <person name="Meyerdierks A."/>
            <person name="Storesund J.E."/>
            <person name="Kallscheuer N."/>
            <person name="Luecker S."/>
            <person name="Lage O.M."/>
            <person name="Pohl T."/>
            <person name="Merkel B.J."/>
            <person name="Hornburger P."/>
            <person name="Mueller R.-W."/>
            <person name="Bruemmer F."/>
            <person name="Labrenz M."/>
            <person name="Spormann A.M."/>
            <person name="Op den Camp H."/>
            <person name="Overmann J."/>
            <person name="Amann R."/>
            <person name="Jetten M.S.M."/>
            <person name="Mascher T."/>
            <person name="Medema M.H."/>
            <person name="Devos D.P."/>
            <person name="Kaster A.-K."/>
            <person name="Ovreas L."/>
            <person name="Rohde M."/>
            <person name="Galperin M.Y."/>
            <person name="Jogler C."/>
        </authorList>
    </citation>
    <scope>NUCLEOTIDE SEQUENCE [LARGE SCALE GENOMIC DNA]</scope>
    <source>
        <strain evidence="2 3">Pr1d</strain>
    </source>
</reference>
<dbReference type="SUPFAM" id="SSF143100">
    <property type="entry name" value="TTHA1013/TTHA0281-like"/>
    <property type="match status" value="1"/>
</dbReference>
<dbReference type="Proteomes" id="UP000323917">
    <property type="component" value="Chromosome"/>
</dbReference>
<dbReference type="RefSeq" id="WP_148073914.1">
    <property type="nucleotide sequence ID" value="NZ_CP042913.1"/>
</dbReference>
<dbReference type="EMBL" id="CP042913">
    <property type="protein sequence ID" value="QEG35395.1"/>
    <property type="molecule type" value="Genomic_DNA"/>
</dbReference>
<dbReference type="KEGG" id="bgok:Pr1d_26930"/>
<dbReference type="InterPro" id="IPR035069">
    <property type="entry name" value="TTHA1013/TTHA0281-like"/>
</dbReference>
<accession>A0A5B9QCQ8</accession>
<evidence type="ECO:0000313" key="2">
    <source>
        <dbReference type="EMBL" id="QEG35395.1"/>
    </source>
</evidence>